<accession>A0A2D0ADV7</accession>
<evidence type="ECO:0000313" key="3">
    <source>
        <dbReference type="Proteomes" id="UP000198145"/>
    </source>
</evidence>
<sequence>MPIVKLIDLFKFSPDGIRVLEYPPGEHDLDGRALEVAKSMGIIDDSAAREAAEQAAREQAEREAAEQAAREQAEREVAEKSGQGAAAEGAAAAAPEGSAKPEKRAPKGAAKSD</sequence>
<feature type="compositionally biased region" description="Low complexity" evidence="1">
    <location>
        <begin position="80"/>
        <end position="98"/>
    </location>
</feature>
<name>A0A2D0ADV7_PSENT</name>
<proteinExistence type="predicted"/>
<feature type="region of interest" description="Disordered" evidence="1">
    <location>
        <begin position="47"/>
        <end position="113"/>
    </location>
</feature>
<dbReference type="RefSeq" id="WP_088417690.1">
    <property type="nucleotide sequence ID" value="NZ_NJBA01000004.1"/>
</dbReference>
<evidence type="ECO:0000313" key="2">
    <source>
        <dbReference type="EMBL" id="OWP50264.1"/>
    </source>
</evidence>
<comment type="caution">
    <text evidence="2">The sequence shown here is derived from an EMBL/GenBank/DDBJ whole genome shotgun (WGS) entry which is preliminary data.</text>
</comment>
<reference evidence="2 3" key="1">
    <citation type="submission" date="2017-06" db="EMBL/GenBank/DDBJ databases">
        <title>Draft genome of Pseudomonas nitroreducens DF05.</title>
        <authorList>
            <person name="Iyer R."/>
        </authorList>
    </citation>
    <scope>NUCLEOTIDE SEQUENCE [LARGE SCALE GENOMIC DNA]</scope>
    <source>
        <strain evidence="2 3">DF05</strain>
    </source>
</reference>
<gene>
    <name evidence="2" type="ORF">CEG18_11970</name>
</gene>
<dbReference type="AlphaFoldDB" id="A0A2D0ADV7"/>
<feature type="compositionally biased region" description="Basic and acidic residues" evidence="1">
    <location>
        <begin position="99"/>
        <end position="113"/>
    </location>
</feature>
<protein>
    <submittedName>
        <fullName evidence="2">Uncharacterized protein</fullName>
    </submittedName>
</protein>
<evidence type="ECO:0000256" key="1">
    <source>
        <dbReference type="SAM" id="MobiDB-lite"/>
    </source>
</evidence>
<feature type="compositionally biased region" description="Basic and acidic residues" evidence="1">
    <location>
        <begin position="47"/>
        <end position="79"/>
    </location>
</feature>
<dbReference type="Proteomes" id="UP000198145">
    <property type="component" value="Unassembled WGS sequence"/>
</dbReference>
<dbReference type="EMBL" id="NJBA01000004">
    <property type="protein sequence ID" value="OWP50264.1"/>
    <property type="molecule type" value="Genomic_DNA"/>
</dbReference>
<organism evidence="2 3">
    <name type="scientific">Pseudomonas nitroreducens</name>
    <dbReference type="NCBI Taxonomy" id="46680"/>
    <lineage>
        <taxon>Bacteria</taxon>
        <taxon>Pseudomonadati</taxon>
        <taxon>Pseudomonadota</taxon>
        <taxon>Gammaproteobacteria</taxon>
        <taxon>Pseudomonadales</taxon>
        <taxon>Pseudomonadaceae</taxon>
        <taxon>Pseudomonas</taxon>
    </lineage>
</organism>